<dbReference type="EMBL" id="PEIB01000060">
    <property type="protein sequence ID" value="RXJ68706.1"/>
    <property type="molecule type" value="Genomic_DNA"/>
</dbReference>
<gene>
    <name evidence="1" type="ORF">CS022_24070</name>
</gene>
<name>A0A4Q0YDY1_9GAMM</name>
<dbReference type="OrthoDB" id="5917007at2"/>
<organism evidence="1 2">
    <name type="scientific">Veronia nyctiphanis</name>
    <dbReference type="NCBI Taxonomy" id="1278244"/>
    <lineage>
        <taxon>Bacteria</taxon>
        <taxon>Pseudomonadati</taxon>
        <taxon>Pseudomonadota</taxon>
        <taxon>Gammaproteobacteria</taxon>
        <taxon>Vibrionales</taxon>
        <taxon>Vibrionaceae</taxon>
        <taxon>Veronia</taxon>
    </lineage>
</organism>
<evidence type="ECO:0000313" key="2">
    <source>
        <dbReference type="Proteomes" id="UP000290287"/>
    </source>
</evidence>
<proteinExistence type="predicted"/>
<sequence length="107" mass="12268">MPAIRFKNTLGTVNVWCPTGHLDRTSRVDPIPALLKDGSLVYFNFGGFIERKHLRYEQRVKMINIIGFSANDNEKGPWEAVSDQKLLGIYKERRFYLVLDKGKVVGL</sequence>
<dbReference type="Proteomes" id="UP000290287">
    <property type="component" value="Unassembled WGS sequence"/>
</dbReference>
<reference evidence="1 2" key="1">
    <citation type="submission" date="2017-10" db="EMBL/GenBank/DDBJ databases">
        <title>Nyctiphanis sp. nov., isolated from the stomach of the euphausiid Nyctiphanes simplex (Hansen, 1911) in the Gulf of California.</title>
        <authorList>
            <person name="Gomez-Gil B."/>
            <person name="Aguilar-Mendez M."/>
            <person name="Lopez-Cortes A."/>
            <person name="Gomez-Gutierrez J."/>
            <person name="Roque A."/>
            <person name="Lang E."/>
            <person name="Gonzalez-Castillo A."/>
        </authorList>
    </citation>
    <scope>NUCLEOTIDE SEQUENCE [LARGE SCALE GENOMIC DNA]</scope>
    <source>
        <strain evidence="1 2">CAIM 600</strain>
    </source>
</reference>
<dbReference type="AlphaFoldDB" id="A0A4Q0YDY1"/>
<evidence type="ECO:0000313" key="1">
    <source>
        <dbReference type="EMBL" id="RXJ68706.1"/>
    </source>
</evidence>
<accession>A0A4Q0YDY1</accession>
<keyword evidence="2" id="KW-1185">Reference proteome</keyword>
<protein>
    <submittedName>
        <fullName evidence="1">Uncharacterized protein</fullName>
    </submittedName>
</protein>
<comment type="caution">
    <text evidence="1">The sequence shown here is derived from an EMBL/GenBank/DDBJ whole genome shotgun (WGS) entry which is preliminary data.</text>
</comment>
<dbReference type="RefSeq" id="WP_129124385.1">
    <property type="nucleotide sequence ID" value="NZ_PEIB01000060.1"/>
</dbReference>